<dbReference type="Proteomes" id="UP000432350">
    <property type="component" value="Unassembled WGS sequence"/>
</dbReference>
<name>A0A653YRG7_SPHMU</name>
<evidence type="ECO:0000313" key="3">
    <source>
        <dbReference type="Proteomes" id="UP000432350"/>
    </source>
</evidence>
<sequence>MKIYNYLVFNGIIQGIFIMANGNIVTLRITIENGNFKTNYVLNSEEREFISKFLESINLL</sequence>
<gene>
    <name evidence="2" type="ORF">SPHINGO8BC_110261</name>
</gene>
<organism evidence="2 3">
    <name type="scientific">Sphingobacterium multivorum</name>
    <dbReference type="NCBI Taxonomy" id="28454"/>
    <lineage>
        <taxon>Bacteria</taxon>
        <taxon>Pseudomonadati</taxon>
        <taxon>Bacteroidota</taxon>
        <taxon>Sphingobacteriia</taxon>
        <taxon>Sphingobacteriales</taxon>
        <taxon>Sphingobacteriaceae</taxon>
        <taxon>Sphingobacterium</taxon>
    </lineage>
</organism>
<evidence type="ECO:0000313" key="2">
    <source>
        <dbReference type="EMBL" id="VXC45092.1"/>
    </source>
</evidence>
<accession>A0A653YRG7</accession>
<protein>
    <submittedName>
        <fullName evidence="2">Uncharacterized protein</fullName>
    </submittedName>
</protein>
<keyword evidence="1" id="KW-0812">Transmembrane</keyword>
<feature type="transmembrane region" description="Helical" evidence="1">
    <location>
        <begin position="6"/>
        <end position="27"/>
    </location>
</feature>
<evidence type="ECO:0000256" key="1">
    <source>
        <dbReference type="SAM" id="Phobius"/>
    </source>
</evidence>
<dbReference type="AlphaFoldDB" id="A0A653YRG7"/>
<reference evidence="2 3" key="1">
    <citation type="submission" date="2019-10" db="EMBL/GenBank/DDBJ databases">
        <authorList>
            <person name="Karimi E."/>
        </authorList>
    </citation>
    <scope>NUCLEOTIDE SEQUENCE [LARGE SCALE GENOMIC DNA]</scope>
    <source>
        <strain evidence="2">Sphingobacterium sp. 8BC</strain>
    </source>
</reference>
<keyword evidence="1" id="KW-1133">Transmembrane helix</keyword>
<keyword evidence="1" id="KW-0472">Membrane</keyword>
<proteinExistence type="predicted"/>
<dbReference type="EMBL" id="CABWMV010000003">
    <property type="protein sequence ID" value="VXC45092.1"/>
    <property type="molecule type" value="Genomic_DNA"/>
</dbReference>